<feature type="domain" description="BTB" evidence="1">
    <location>
        <begin position="25"/>
        <end position="112"/>
    </location>
</feature>
<dbReference type="InterPro" id="IPR011333">
    <property type="entry name" value="SKP1/BTB/POZ_sf"/>
</dbReference>
<evidence type="ECO:0000259" key="1">
    <source>
        <dbReference type="PROSITE" id="PS50097"/>
    </source>
</evidence>
<dbReference type="Gene3D" id="3.30.710.10">
    <property type="entry name" value="Potassium Channel Kv1.1, Chain A"/>
    <property type="match status" value="1"/>
</dbReference>
<name>A0A0H2R9H0_9AGAM</name>
<reference evidence="2 3" key="1">
    <citation type="submission" date="2015-04" db="EMBL/GenBank/DDBJ databases">
        <title>Complete genome sequence of Schizopora paradoxa KUC8140, a cosmopolitan wood degrader in East Asia.</title>
        <authorList>
            <consortium name="DOE Joint Genome Institute"/>
            <person name="Min B."/>
            <person name="Park H."/>
            <person name="Jang Y."/>
            <person name="Kim J.-J."/>
            <person name="Kim K.H."/>
            <person name="Pangilinan J."/>
            <person name="Lipzen A."/>
            <person name="Riley R."/>
            <person name="Grigoriev I.V."/>
            <person name="Spatafora J.W."/>
            <person name="Choi I.-G."/>
        </authorList>
    </citation>
    <scope>NUCLEOTIDE SEQUENCE [LARGE SCALE GENOMIC DNA]</scope>
    <source>
        <strain evidence="2 3">KUC8140</strain>
    </source>
</reference>
<gene>
    <name evidence="2" type="ORF">SCHPADRAFT_883121</name>
</gene>
<organism evidence="2 3">
    <name type="scientific">Schizopora paradoxa</name>
    <dbReference type="NCBI Taxonomy" id="27342"/>
    <lineage>
        <taxon>Eukaryota</taxon>
        <taxon>Fungi</taxon>
        <taxon>Dikarya</taxon>
        <taxon>Basidiomycota</taxon>
        <taxon>Agaricomycotina</taxon>
        <taxon>Agaricomycetes</taxon>
        <taxon>Hymenochaetales</taxon>
        <taxon>Schizoporaceae</taxon>
        <taxon>Schizopora</taxon>
    </lineage>
</organism>
<keyword evidence="3" id="KW-1185">Reference proteome</keyword>
<dbReference type="CDD" id="cd18186">
    <property type="entry name" value="BTB_POZ_ZBTB_KLHL-like"/>
    <property type="match status" value="1"/>
</dbReference>
<evidence type="ECO:0000313" key="3">
    <source>
        <dbReference type="Proteomes" id="UP000053477"/>
    </source>
</evidence>
<dbReference type="Proteomes" id="UP000053477">
    <property type="component" value="Unassembled WGS sequence"/>
</dbReference>
<dbReference type="InParanoid" id="A0A0H2R9H0"/>
<dbReference type="AlphaFoldDB" id="A0A0H2R9H0"/>
<dbReference type="SUPFAM" id="SSF54695">
    <property type="entry name" value="POZ domain"/>
    <property type="match status" value="1"/>
</dbReference>
<accession>A0A0H2R9H0</accession>
<dbReference type="SMART" id="SM00225">
    <property type="entry name" value="BTB"/>
    <property type="match status" value="1"/>
</dbReference>
<dbReference type="PROSITE" id="PS50097">
    <property type="entry name" value="BTB"/>
    <property type="match status" value="1"/>
</dbReference>
<sequence>MDIGNDVQTTSGSPKPCESLWFPDGNVVIATDTLLFKVHKGVLSLQSSVFKDMFELPIVESGLENTQEGQGTVGFTPELYEGLPLVGLAGDTGKDVEHLLRAVYERHYFRPERDDTDLDTVNTLLLLSKKYDFKHIQKDVVAHVLRHHPMSLEEQMKLKEIEYHHRKEWSVRHLKLLKAAVFADIDFLLPLIYYACSDYSIGDILRAAKLVQLDQGTLDTLIEGREEVGSMIRHFIAEVPFTTYIEFESNDCEREGSCLEEIRFFQLGDFFHSTSMKNLSTSDFFVFDRCRTDLCKLCREAAEDAVDRERMYVWDRIPRCFGFPGWDVLRTKMEEFLK</sequence>
<evidence type="ECO:0000313" key="2">
    <source>
        <dbReference type="EMBL" id="KLO06123.1"/>
    </source>
</evidence>
<proteinExistence type="predicted"/>
<protein>
    <recommendedName>
        <fullName evidence="1">BTB domain-containing protein</fullName>
    </recommendedName>
</protein>
<dbReference type="EMBL" id="KQ086235">
    <property type="protein sequence ID" value="KLO06123.1"/>
    <property type="molecule type" value="Genomic_DNA"/>
</dbReference>
<dbReference type="OrthoDB" id="3027208at2759"/>
<dbReference type="InterPro" id="IPR000210">
    <property type="entry name" value="BTB/POZ_dom"/>
</dbReference>